<sequence length="400" mass="44558">MDKSRFSYFANSFQFKSLSTKVSDTLFSYSLHSAIKIDGNLFNNATSSNTQQIYQQFTAFNCYFLHCKNNISGGAFTSNGRDAIVHFERCFFEKCVSEKEAGAIYIRDGSLHLTDSTFKDCLAYASAQAIYVSSYPRNSIRLQRTSIDRCPVIAPDLQGSVVHCINGEQTMVETNVTHSKIVSGSGSIKSVKPYNFDGRYCCISFNHGTSTMAIFHNSTIEGPVILDYYNIVNNTLEGDDLIQTNSIIYLRNSVIADNKVVVEVISYTPAPTKKLSKLSMVSSKKKKEEKTAAPTPTKSIFIRLEHCGLDTNHAELLKNTDVCSDCNKIEGKYTLYQIPAAKTPGIRKATALPPPKEYSSQILVLCPFMMILIILIGLVMRTTNCQSTDDYVQDEFVQSN</sequence>
<keyword evidence="1" id="KW-0812">Transmembrane</keyword>
<dbReference type="KEGG" id="tva:4766520"/>
<evidence type="ECO:0000313" key="3">
    <source>
        <dbReference type="Proteomes" id="UP000001542"/>
    </source>
</evidence>
<name>A2EFC0_TRIV3</name>
<keyword evidence="3" id="KW-1185">Reference proteome</keyword>
<feature type="transmembrane region" description="Helical" evidence="1">
    <location>
        <begin position="362"/>
        <end position="380"/>
    </location>
</feature>
<accession>A2EFC0</accession>
<protein>
    <recommendedName>
        <fullName evidence="4">Right handed beta helix domain-containing protein</fullName>
    </recommendedName>
</protein>
<evidence type="ECO:0000313" key="2">
    <source>
        <dbReference type="EMBL" id="EAY08617.1"/>
    </source>
</evidence>
<keyword evidence="1" id="KW-0472">Membrane</keyword>
<dbReference type="EMBL" id="DS113374">
    <property type="protein sequence ID" value="EAY08617.1"/>
    <property type="molecule type" value="Genomic_DNA"/>
</dbReference>
<evidence type="ECO:0008006" key="4">
    <source>
        <dbReference type="Google" id="ProtNLM"/>
    </source>
</evidence>
<evidence type="ECO:0000256" key="1">
    <source>
        <dbReference type="SAM" id="Phobius"/>
    </source>
</evidence>
<dbReference type="Proteomes" id="UP000001542">
    <property type="component" value="Unassembled WGS sequence"/>
</dbReference>
<dbReference type="InterPro" id="IPR011050">
    <property type="entry name" value="Pectin_lyase_fold/virulence"/>
</dbReference>
<reference evidence="2" key="2">
    <citation type="journal article" date="2007" name="Science">
        <title>Draft genome sequence of the sexually transmitted pathogen Trichomonas vaginalis.</title>
        <authorList>
            <person name="Carlton J.M."/>
            <person name="Hirt R.P."/>
            <person name="Silva J.C."/>
            <person name="Delcher A.L."/>
            <person name="Schatz M."/>
            <person name="Zhao Q."/>
            <person name="Wortman J.R."/>
            <person name="Bidwell S.L."/>
            <person name="Alsmark U.C.M."/>
            <person name="Besteiro S."/>
            <person name="Sicheritz-Ponten T."/>
            <person name="Noel C.J."/>
            <person name="Dacks J.B."/>
            <person name="Foster P.G."/>
            <person name="Simillion C."/>
            <person name="Van de Peer Y."/>
            <person name="Miranda-Saavedra D."/>
            <person name="Barton G.J."/>
            <person name="Westrop G.D."/>
            <person name="Mueller S."/>
            <person name="Dessi D."/>
            <person name="Fiori P.L."/>
            <person name="Ren Q."/>
            <person name="Paulsen I."/>
            <person name="Zhang H."/>
            <person name="Bastida-Corcuera F.D."/>
            <person name="Simoes-Barbosa A."/>
            <person name="Brown M.T."/>
            <person name="Hayes R.D."/>
            <person name="Mukherjee M."/>
            <person name="Okumura C.Y."/>
            <person name="Schneider R."/>
            <person name="Smith A.J."/>
            <person name="Vanacova S."/>
            <person name="Villalvazo M."/>
            <person name="Haas B.J."/>
            <person name="Pertea M."/>
            <person name="Feldblyum T.V."/>
            <person name="Utterback T.R."/>
            <person name="Shu C.L."/>
            <person name="Osoegawa K."/>
            <person name="de Jong P.J."/>
            <person name="Hrdy I."/>
            <person name="Horvathova L."/>
            <person name="Zubacova Z."/>
            <person name="Dolezal P."/>
            <person name="Malik S.B."/>
            <person name="Logsdon J.M. Jr."/>
            <person name="Henze K."/>
            <person name="Gupta A."/>
            <person name="Wang C.C."/>
            <person name="Dunne R.L."/>
            <person name="Upcroft J.A."/>
            <person name="Upcroft P."/>
            <person name="White O."/>
            <person name="Salzberg S.L."/>
            <person name="Tang P."/>
            <person name="Chiu C.-H."/>
            <person name="Lee Y.-S."/>
            <person name="Embley T.M."/>
            <person name="Coombs G.H."/>
            <person name="Mottram J.C."/>
            <person name="Tachezy J."/>
            <person name="Fraser-Liggett C.M."/>
            <person name="Johnson P.J."/>
        </authorList>
    </citation>
    <scope>NUCLEOTIDE SEQUENCE [LARGE SCALE GENOMIC DNA]</scope>
    <source>
        <strain evidence="2">G3</strain>
    </source>
</reference>
<dbReference type="SUPFAM" id="SSF51126">
    <property type="entry name" value="Pectin lyase-like"/>
    <property type="match status" value="1"/>
</dbReference>
<dbReference type="VEuPathDB" id="TrichDB:TVAG_239770"/>
<dbReference type="VEuPathDB" id="TrichDB:TVAGG3_0430720"/>
<proteinExistence type="predicted"/>
<organism evidence="2 3">
    <name type="scientific">Trichomonas vaginalis (strain ATCC PRA-98 / G3)</name>
    <dbReference type="NCBI Taxonomy" id="412133"/>
    <lineage>
        <taxon>Eukaryota</taxon>
        <taxon>Metamonada</taxon>
        <taxon>Parabasalia</taxon>
        <taxon>Trichomonadida</taxon>
        <taxon>Trichomonadidae</taxon>
        <taxon>Trichomonas</taxon>
    </lineage>
</organism>
<dbReference type="AlphaFoldDB" id="A2EFC0"/>
<dbReference type="RefSeq" id="XP_001320840.1">
    <property type="nucleotide sequence ID" value="XM_001320805.1"/>
</dbReference>
<gene>
    <name evidence="2" type="ORF">TVAG_239770</name>
</gene>
<dbReference type="InParanoid" id="A2EFC0"/>
<reference evidence="2" key="1">
    <citation type="submission" date="2006-10" db="EMBL/GenBank/DDBJ databases">
        <authorList>
            <person name="Amadeo P."/>
            <person name="Zhao Q."/>
            <person name="Wortman J."/>
            <person name="Fraser-Liggett C."/>
            <person name="Carlton J."/>
        </authorList>
    </citation>
    <scope>NUCLEOTIDE SEQUENCE</scope>
    <source>
        <strain evidence="2">G3</strain>
    </source>
</reference>
<keyword evidence="1" id="KW-1133">Transmembrane helix</keyword>